<reference evidence="1" key="1">
    <citation type="submission" date="2023-05" db="EMBL/GenBank/DDBJ databases">
        <title>Nepenthes gracilis genome sequencing.</title>
        <authorList>
            <person name="Fukushima K."/>
        </authorList>
    </citation>
    <scope>NUCLEOTIDE SEQUENCE</scope>
    <source>
        <strain evidence="1">SING2019-196</strain>
    </source>
</reference>
<keyword evidence="2" id="KW-1185">Reference proteome</keyword>
<name>A0AAD3SUN2_NEPGR</name>
<evidence type="ECO:0000313" key="1">
    <source>
        <dbReference type="EMBL" id="GMH16476.1"/>
    </source>
</evidence>
<protein>
    <submittedName>
        <fullName evidence="1">Uncharacterized protein</fullName>
    </submittedName>
</protein>
<dbReference type="PANTHER" id="PTHR21477:SF12">
    <property type="entry name" value="PROTEIN PHLOEM PROTEIN 2-LIKE A10"/>
    <property type="match status" value="1"/>
</dbReference>
<sequence>MHPVTGKRKKLLKLSGSFLSVIKFISDSAETINMVSKDSRRFLQSDSDEIPNSLRKISKVARSDEFSHSCLGFPRLVKESNEKRSASLLSDDAADLSSSSAPRWIVIWMTVLRI</sequence>
<dbReference type="PANTHER" id="PTHR21477">
    <property type="entry name" value="ZGC:172139"/>
    <property type="match status" value="1"/>
</dbReference>
<dbReference type="InterPro" id="IPR019141">
    <property type="entry name" value="DUF2045"/>
</dbReference>
<evidence type="ECO:0000313" key="2">
    <source>
        <dbReference type="Proteomes" id="UP001279734"/>
    </source>
</evidence>
<comment type="caution">
    <text evidence="1">The sequence shown here is derived from an EMBL/GenBank/DDBJ whole genome shotgun (WGS) entry which is preliminary data.</text>
</comment>
<dbReference type="AlphaFoldDB" id="A0AAD3SUN2"/>
<dbReference type="EMBL" id="BSYO01000016">
    <property type="protein sequence ID" value="GMH16476.1"/>
    <property type="molecule type" value="Genomic_DNA"/>
</dbReference>
<gene>
    <name evidence="1" type="ORF">Nepgr_018317</name>
</gene>
<accession>A0AAD3SUN2</accession>
<organism evidence="1 2">
    <name type="scientific">Nepenthes gracilis</name>
    <name type="common">Slender pitcher plant</name>
    <dbReference type="NCBI Taxonomy" id="150966"/>
    <lineage>
        <taxon>Eukaryota</taxon>
        <taxon>Viridiplantae</taxon>
        <taxon>Streptophyta</taxon>
        <taxon>Embryophyta</taxon>
        <taxon>Tracheophyta</taxon>
        <taxon>Spermatophyta</taxon>
        <taxon>Magnoliopsida</taxon>
        <taxon>eudicotyledons</taxon>
        <taxon>Gunneridae</taxon>
        <taxon>Pentapetalae</taxon>
        <taxon>Caryophyllales</taxon>
        <taxon>Nepenthaceae</taxon>
        <taxon>Nepenthes</taxon>
    </lineage>
</organism>
<dbReference type="Proteomes" id="UP001279734">
    <property type="component" value="Unassembled WGS sequence"/>
</dbReference>
<proteinExistence type="predicted"/>